<comment type="similarity">
    <text evidence="2 7">Belongs to the group II decarboxylase family.</text>
</comment>
<reference evidence="8 9" key="1">
    <citation type="submission" date="2013-03" db="EMBL/GenBank/DDBJ databases">
        <title>The Genome Sequence of Phialophora europaea CBS 101466.</title>
        <authorList>
            <consortium name="The Broad Institute Genomics Platform"/>
            <person name="Cuomo C."/>
            <person name="de Hoog S."/>
            <person name="Gorbushina A."/>
            <person name="Walker B."/>
            <person name="Young S.K."/>
            <person name="Zeng Q."/>
            <person name="Gargeya S."/>
            <person name="Fitzgerald M."/>
            <person name="Haas B."/>
            <person name="Abouelleil A."/>
            <person name="Allen A.W."/>
            <person name="Alvarado L."/>
            <person name="Arachchi H.M."/>
            <person name="Berlin A.M."/>
            <person name="Chapman S.B."/>
            <person name="Gainer-Dewar J."/>
            <person name="Goldberg J."/>
            <person name="Griggs A."/>
            <person name="Gujja S."/>
            <person name="Hansen M."/>
            <person name="Howarth C."/>
            <person name="Imamovic A."/>
            <person name="Ireland A."/>
            <person name="Larimer J."/>
            <person name="McCowan C."/>
            <person name="Murphy C."/>
            <person name="Pearson M."/>
            <person name="Poon T.W."/>
            <person name="Priest M."/>
            <person name="Roberts A."/>
            <person name="Saif S."/>
            <person name="Shea T."/>
            <person name="Sisk P."/>
            <person name="Sykes S."/>
            <person name="Wortman J."/>
            <person name="Nusbaum C."/>
            <person name="Birren B."/>
        </authorList>
    </citation>
    <scope>NUCLEOTIDE SEQUENCE [LARGE SCALE GENOMIC DNA]</scope>
    <source>
        <strain evidence="8 9">CBS 101466</strain>
    </source>
</reference>
<evidence type="ECO:0000256" key="5">
    <source>
        <dbReference type="ARBA" id="ARBA00023239"/>
    </source>
</evidence>
<dbReference type="InterPro" id="IPR002129">
    <property type="entry name" value="PyrdxlP-dep_de-COase"/>
</dbReference>
<protein>
    <recommendedName>
        <fullName evidence="10">L-2,4-diaminobutyrate decarboxylase</fullName>
    </recommendedName>
</protein>
<dbReference type="SUPFAM" id="SSF53383">
    <property type="entry name" value="PLP-dependent transferases"/>
    <property type="match status" value="1"/>
</dbReference>
<evidence type="ECO:0008006" key="10">
    <source>
        <dbReference type="Google" id="ProtNLM"/>
    </source>
</evidence>
<comment type="cofactor">
    <cofactor evidence="1 6 7">
        <name>pyridoxal 5'-phosphate</name>
        <dbReference type="ChEBI" id="CHEBI:597326"/>
    </cofactor>
</comment>
<gene>
    <name evidence="8" type="ORF">HMPREF1541_03358</name>
</gene>
<dbReference type="InterPro" id="IPR015424">
    <property type="entry name" value="PyrdxlP-dep_Trfase"/>
</dbReference>
<dbReference type="Proteomes" id="UP000030752">
    <property type="component" value="Unassembled WGS sequence"/>
</dbReference>
<dbReference type="InterPro" id="IPR021115">
    <property type="entry name" value="Pyridoxal-P_BS"/>
</dbReference>
<name>W2S079_CYPE1</name>
<dbReference type="VEuPathDB" id="FungiDB:HMPREF1541_03358"/>
<evidence type="ECO:0000256" key="3">
    <source>
        <dbReference type="ARBA" id="ARBA00022793"/>
    </source>
</evidence>
<keyword evidence="3" id="KW-0210">Decarboxylase</keyword>
<dbReference type="PRINTS" id="PR00800">
    <property type="entry name" value="YHDCRBOXLASE"/>
</dbReference>
<dbReference type="GO" id="GO:0006520">
    <property type="term" value="P:amino acid metabolic process"/>
    <property type="evidence" value="ECO:0007669"/>
    <property type="project" value="InterPro"/>
</dbReference>
<dbReference type="Pfam" id="PF00282">
    <property type="entry name" value="Pyridoxal_deC"/>
    <property type="match status" value="1"/>
</dbReference>
<evidence type="ECO:0000256" key="4">
    <source>
        <dbReference type="ARBA" id="ARBA00022898"/>
    </source>
</evidence>
<evidence type="ECO:0000256" key="1">
    <source>
        <dbReference type="ARBA" id="ARBA00001933"/>
    </source>
</evidence>
<dbReference type="Gene3D" id="3.90.1150.170">
    <property type="match status" value="1"/>
</dbReference>
<evidence type="ECO:0000256" key="7">
    <source>
        <dbReference type="RuleBase" id="RU000382"/>
    </source>
</evidence>
<dbReference type="PANTHER" id="PTHR11999:SF70">
    <property type="entry name" value="MIP05841P"/>
    <property type="match status" value="1"/>
</dbReference>
<evidence type="ECO:0000256" key="2">
    <source>
        <dbReference type="ARBA" id="ARBA00009533"/>
    </source>
</evidence>
<keyword evidence="9" id="KW-1185">Reference proteome</keyword>
<dbReference type="OrthoDB" id="2161780at2759"/>
<dbReference type="GO" id="GO:0016831">
    <property type="term" value="F:carboxy-lyase activity"/>
    <property type="evidence" value="ECO:0007669"/>
    <property type="project" value="UniProtKB-KW"/>
</dbReference>
<dbReference type="RefSeq" id="XP_008715932.1">
    <property type="nucleotide sequence ID" value="XM_008717710.1"/>
</dbReference>
<dbReference type="Gene3D" id="3.40.640.10">
    <property type="entry name" value="Type I PLP-dependent aspartate aminotransferase-like (Major domain)"/>
    <property type="match status" value="1"/>
</dbReference>
<organism evidence="8 9">
    <name type="scientific">Cyphellophora europaea (strain CBS 101466)</name>
    <name type="common">Phialophora europaea</name>
    <dbReference type="NCBI Taxonomy" id="1220924"/>
    <lineage>
        <taxon>Eukaryota</taxon>
        <taxon>Fungi</taxon>
        <taxon>Dikarya</taxon>
        <taxon>Ascomycota</taxon>
        <taxon>Pezizomycotina</taxon>
        <taxon>Eurotiomycetes</taxon>
        <taxon>Chaetothyriomycetidae</taxon>
        <taxon>Chaetothyriales</taxon>
        <taxon>Cyphellophoraceae</taxon>
        <taxon>Cyphellophora</taxon>
    </lineage>
</organism>
<dbReference type="GO" id="GO:0019752">
    <property type="term" value="P:carboxylic acid metabolic process"/>
    <property type="evidence" value="ECO:0007669"/>
    <property type="project" value="InterPro"/>
</dbReference>
<proteinExistence type="inferred from homology"/>
<keyword evidence="4 6" id="KW-0663">Pyridoxal phosphate</keyword>
<dbReference type="InterPro" id="IPR015421">
    <property type="entry name" value="PyrdxlP-dep_Trfase_major"/>
</dbReference>
<dbReference type="GO" id="GO:0030170">
    <property type="term" value="F:pyridoxal phosphate binding"/>
    <property type="evidence" value="ECO:0007669"/>
    <property type="project" value="InterPro"/>
</dbReference>
<evidence type="ECO:0000313" key="9">
    <source>
        <dbReference type="Proteomes" id="UP000030752"/>
    </source>
</evidence>
<evidence type="ECO:0000256" key="6">
    <source>
        <dbReference type="PIRSR" id="PIRSR602129-50"/>
    </source>
</evidence>
<feature type="modified residue" description="N6-(pyridoxal phosphate)lysine" evidence="6">
    <location>
        <position position="300"/>
    </location>
</feature>
<accession>W2S079</accession>
<dbReference type="PANTHER" id="PTHR11999">
    <property type="entry name" value="GROUP II PYRIDOXAL-5-PHOSPHATE DECARBOXYLASE"/>
    <property type="match status" value="1"/>
</dbReference>
<dbReference type="AlphaFoldDB" id="W2S079"/>
<sequence>MDSADGRATSGMESKQSAASEALEDVCRSFLRARSQVSSQRIVDVANATQIADIRSRATPTREGLLISDTIQEVLDIFSHRVAMDDPRFFGFIPSPVHPSAFLGDILTTMFNTHAGSWYQSSGPSAVEDTLLTWLADQAGLPSTSGGVFVSGGSMANLSAIIAARDTKLKFEDRARARIYLSEQTHSSVQKGLSIAGFHSTQTKVVPCDDLYRMKVGSLREAILEDRAAGMLPFLIVATCGLTNTGGIDPLPQLADVADEEDLWLHVDGAYGASVVLSKKHKHRATGIGRAHSLSWDAHKWLFQTYACGVLLVRDKLSLVKTFSTNASYIQDAEEMESSHINFWNRGMELTRPARAMKLWFSLRMLGTDKVEEMINHGIALAETAEESIRSRPDWKLVTAAQLGIVNFKFSPAGLNERNADDAAEIEKLNAEISRRAIARNIAAPLTTRLKGDLNLRMCAIHPNLTHNHMVQLLGHLSNIAQEVIEGA</sequence>
<dbReference type="InterPro" id="IPR010977">
    <property type="entry name" value="Aromatic_deC"/>
</dbReference>
<dbReference type="STRING" id="1220924.W2S079"/>
<keyword evidence="5 7" id="KW-0456">Lyase</keyword>
<dbReference type="InParanoid" id="W2S079"/>
<dbReference type="HOGENOM" id="CLU_011856_0_4_1"/>
<dbReference type="EMBL" id="KB822719">
    <property type="protein sequence ID" value="ETN41423.1"/>
    <property type="molecule type" value="Genomic_DNA"/>
</dbReference>
<evidence type="ECO:0000313" key="8">
    <source>
        <dbReference type="EMBL" id="ETN41423.1"/>
    </source>
</evidence>
<dbReference type="PROSITE" id="PS00392">
    <property type="entry name" value="DDC_GAD_HDC_YDC"/>
    <property type="match status" value="1"/>
</dbReference>
<dbReference type="eggNOG" id="KOG0628">
    <property type="taxonomic scope" value="Eukaryota"/>
</dbReference>
<dbReference type="GeneID" id="19970697"/>